<feature type="compositionally biased region" description="Polar residues" evidence="1">
    <location>
        <begin position="41"/>
        <end position="52"/>
    </location>
</feature>
<feature type="region of interest" description="Disordered" evidence="1">
    <location>
        <begin position="34"/>
        <end position="61"/>
    </location>
</feature>
<evidence type="ECO:0000313" key="3">
    <source>
        <dbReference type="EMBL" id="QIS23613.1"/>
    </source>
</evidence>
<feature type="signal peptide" evidence="2">
    <location>
        <begin position="1"/>
        <end position="27"/>
    </location>
</feature>
<name>A0A6G9ZF47_9NOCA</name>
<gene>
    <name evidence="3" type="ORF">F6W96_40455</name>
</gene>
<dbReference type="Proteomes" id="UP000500953">
    <property type="component" value="Chromosome"/>
</dbReference>
<protein>
    <submittedName>
        <fullName evidence="3">Uncharacterized protein</fullName>
    </submittedName>
</protein>
<dbReference type="RefSeq" id="WP_167490935.1">
    <property type="nucleotide sequence ID" value="NZ_CP046173.1"/>
</dbReference>
<evidence type="ECO:0000256" key="2">
    <source>
        <dbReference type="SAM" id="SignalP"/>
    </source>
</evidence>
<evidence type="ECO:0000256" key="1">
    <source>
        <dbReference type="SAM" id="MobiDB-lite"/>
    </source>
</evidence>
<accession>A0A6G9ZF47</accession>
<evidence type="ECO:0000313" key="4">
    <source>
        <dbReference type="Proteomes" id="UP000500953"/>
    </source>
</evidence>
<organism evidence="3 4">
    <name type="scientific">Nocardia terpenica</name>
    <dbReference type="NCBI Taxonomy" id="455432"/>
    <lineage>
        <taxon>Bacteria</taxon>
        <taxon>Bacillati</taxon>
        <taxon>Actinomycetota</taxon>
        <taxon>Actinomycetes</taxon>
        <taxon>Mycobacteriales</taxon>
        <taxon>Nocardiaceae</taxon>
        <taxon>Nocardia</taxon>
    </lineage>
</organism>
<reference evidence="3 4" key="1">
    <citation type="journal article" date="2019" name="ACS Chem. Biol.">
        <title>Identification and Mobilization of a Cryptic Antibiotic Biosynthesis Gene Locus from a Human-Pathogenic Nocardia Isolate.</title>
        <authorList>
            <person name="Herisse M."/>
            <person name="Ishida K."/>
            <person name="Porter J.L."/>
            <person name="Howden B."/>
            <person name="Hertweck C."/>
            <person name="Stinear T.P."/>
            <person name="Pidot S.J."/>
        </authorList>
    </citation>
    <scope>NUCLEOTIDE SEQUENCE [LARGE SCALE GENOMIC DNA]</scope>
    <source>
        <strain evidence="3 4">AUSMDU00012715</strain>
    </source>
</reference>
<proteinExistence type="predicted"/>
<dbReference type="AlphaFoldDB" id="A0A6G9ZF47"/>
<feature type="chain" id="PRO_5026073697" evidence="2">
    <location>
        <begin position="28"/>
        <end position="88"/>
    </location>
</feature>
<dbReference type="EMBL" id="CP046173">
    <property type="protein sequence ID" value="QIS23613.1"/>
    <property type="molecule type" value="Genomic_DNA"/>
</dbReference>
<sequence length="88" mass="8391">MRHFGKLALATAAVAGALTLGAGIASAADVTATETNTTGTVPSDTQSVNAGPNTGGVDGSGEVAEAASFEVAEAGAEAGAEASFDIHE</sequence>
<keyword evidence="2" id="KW-0732">Signal</keyword>